<evidence type="ECO:0000313" key="5">
    <source>
        <dbReference type="Proteomes" id="UP000649604"/>
    </source>
</evidence>
<dbReference type="EMBL" id="WJJP01000582">
    <property type="protein sequence ID" value="MBD3326439.1"/>
    <property type="molecule type" value="Genomic_DNA"/>
</dbReference>
<dbReference type="PANTHER" id="PTHR36304">
    <property type="entry name" value="DOMAIN GTPASE-ACTIVATING PROTEIN, PUTATIVE-RELATED-RELATED"/>
    <property type="match status" value="1"/>
</dbReference>
<dbReference type="AlphaFoldDB" id="A0A9D5JY38"/>
<dbReference type="InterPro" id="IPR045584">
    <property type="entry name" value="Pilin-like"/>
</dbReference>
<keyword evidence="1" id="KW-0812">Transmembrane</keyword>
<dbReference type="InterPro" id="IPR037257">
    <property type="entry name" value="T2SS_E_N_sf"/>
</dbReference>
<keyword evidence="1" id="KW-0472">Membrane</keyword>
<evidence type="ECO:0000313" key="4">
    <source>
        <dbReference type="EMBL" id="MBD3326439.1"/>
    </source>
</evidence>
<dbReference type="InterPro" id="IPR025497">
    <property type="entry name" value="PatA-like_N"/>
</dbReference>
<dbReference type="Proteomes" id="UP000649604">
    <property type="component" value="Unassembled WGS sequence"/>
</dbReference>
<keyword evidence="1" id="KW-1133">Transmembrane helix</keyword>
<feature type="domain" description="Type II secretion system protein GspG C-terminal" evidence="2">
    <location>
        <begin position="299"/>
        <end position="379"/>
    </location>
</feature>
<proteinExistence type="predicted"/>
<dbReference type="Gene3D" id="3.30.700.10">
    <property type="entry name" value="Glycoprotein, Type 4 Pilin"/>
    <property type="match status" value="1"/>
</dbReference>
<organism evidence="4 5">
    <name type="scientific">candidate division KSB3 bacterium</name>
    <dbReference type="NCBI Taxonomy" id="2044937"/>
    <lineage>
        <taxon>Bacteria</taxon>
        <taxon>candidate division KSB3</taxon>
    </lineage>
</organism>
<protein>
    <submittedName>
        <fullName evidence="4">DUF4388 domain-containing protein</fullName>
    </submittedName>
</protein>
<dbReference type="PANTHER" id="PTHR36304:SF4">
    <property type="entry name" value="DUF4388 DOMAIN-CONTAINING PROTEIN"/>
    <property type="match status" value="1"/>
</dbReference>
<accession>A0A9D5JY38</accession>
<feature type="domain" description="PatA-like N-terminal" evidence="3">
    <location>
        <begin position="4"/>
        <end position="162"/>
    </location>
</feature>
<dbReference type="SUPFAM" id="SSF54523">
    <property type="entry name" value="Pili subunits"/>
    <property type="match status" value="1"/>
</dbReference>
<dbReference type="SUPFAM" id="SSF160246">
    <property type="entry name" value="EspE N-terminal domain-like"/>
    <property type="match status" value="1"/>
</dbReference>
<evidence type="ECO:0000259" key="3">
    <source>
        <dbReference type="Pfam" id="PF14332"/>
    </source>
</evidence>
<gene>
    <name evidence="4" type="ORF">GF339_17780</name>
</gene>
<name>A0A9D5JY38_9BACT</name>
<evidence type="ECO:0000256" key="1">
    <source>
        <dbReference type="SAM" id="Phobius"/>
    </source>
</evidence>
<dbReference type="InterPro" id="IPR013545">
    <property type="entry name" value="T2SS_protein-GspG_C"/>
</dbReference>
<dbReference type="Pfam" id="PF14332">
    <property type="entry name" value="DUF4388"/>
    <property type="match status" value="1"/>
</dbReference>
<dbReference type="Pfam" id="PF08334">
    <property type="entry name" value="T2SSG"/>
    <property type="match status" value="1"/>
</dbReference>
<comment type="caution">
    <text evidence="4">The sequence shown here is derived from an EMBL/GenBank/DDBJ whole genome shotgun (WGS) entry which is preliminary data.</text>
</comment>
<reference evidence="4" key="1">
    <citation type="submission" date="2019-11" db="EMBL/GenBank/DDBJ databases">
        <title>Microbial mats filling the niche in hypersaline microbial mats.</title>
        <authorList>
            <person name="Wong H.L."/>
            <person name="Macleod F.I."/>
            <person name="White R.A. III"/>
            <person name="Burns B.P."/>
        </authorList>
    </citation>
    <scope>NUCLEOTIDE SEQUENCE</scope>
    <source>
        <strain evidence="4">Rbin_158</strain>
    </source>
</reference>
<evidence type="ECO:0000259" key="2">
    <source>
        <dbReference type="Pfam" id="PF08334"/>
    </source>
</evidence>
<feature type="transmembrane region" description="Helical" evidence="1">
    <location>
        <begin position="256"/>
        <end position="280"/>
    </location>
</feature>
<sequence>MALAGNIKEFGLADIFQIVSLQQKTGELIVEGSEGSVTILLEKGLIVAADSTARPLEERLQKALVRSGALSKFQLKRAIETQKKTLQPLPTVLAETGDVDRNTLQEILSRQIHETVYYLLRWTDGEYRFEPKKSVEYERQLITPVNTEFLVMEGFRITDEWSEFIEKMIPSLQLVVRRTSHSPPSTESLNDAESKVYNALTEEQTVQDIIDTCQLGEFDTCQTVCELMNKNLVESVQDKKSSAPKVRRVSIGISALLAKVVPLILGLAVVVGLVVLLLAIPKNFVPLYFPSIQGSDTVKRLVAQSELHHFSQILPQYFLASGDIPSSIQDLQATGFIAPDAIVEDPWGNAYRLNADGNQVVVQSAGGDGKPATDDDLQIIVPF</sequence>